<dbReference type="InterPro" id="IPR045339">
    <property type="entry name" value="DUF6534"/>
</dbReference>
<dbReference type="Proteomes" id="UP000313359">
    <property type="component" value="Unassembled WGS sequence"/>
</dbReference>
<dbReference type="AlphaFoldDB" id="A0A5C2S0I7"/>
<dbReference type="PANTHER" id="PTHR40465:SF1">
    <property type="entry name" value="DUF6534 DOMAIN-CONTAINING PROTEIN"/>
    <property type="match status" value="1"/>
</dbReference>
<evidence type="ECO:0000313" key="3">
    <source>
        <dbReference type="Proteomes" id="UP000313359"/>
    </source>
</evidence>
<name>A0A5C2S0I7_9APHY</name>
<accession>A0A5C2S0I7</accession>
<reference evidence="2" key="1">
    <citation type="journal article" date="2018" name="Genome Biol. Evol.">
        <title>Genomics and development of Lentinus tigrinus, a white-rot wood-decaying mushroom with dimorphic fruiting bodies.</title>
        <authorList>
            <person name="Wu B."/>
            <person name="Xu Z."/>
            <person name="Knudson A."/>
            <person name="Carlson A."/>
            <person name="Chen N."/>
            <person name="Kovaka S."/>
            <person name="LaButti K."/>
            <person name="Lipzen A."/>
            <person name="Pennachio C."/>
            <person name="Riley R."/>
            <person name="Schakwitz W."/>
            <person name="Umezawa K."/>
            <person name="Ohm R.A."/>
            <person name="Grigoriev I.V."/>
            <person name="Nagy L.G."/>
            <person name="Gibbons J."/>
            <person name="Hibbett D."/>
        </authorList>
    </citation>
    <scope>NUCLEOTIDE SEQUENCE [LARGE SCALE GENOMIC DNA]</scope>
    <source>
        <strain evidence="2">ALCF2SS1-6</strain>
    </source>
</reference>
<organism evidence="2 3">
    <name type="scientific">Lentinus tigrinus ALCF2SS1-6</name>
    <dbReference type="NCBI Taxonomy" id="1328759"/>
    <lineage>
        <taxon>Eukaryota</taxon>
        <taxon>Fungi</taxon>
        <taxon>Dikarya</taxon>
        <taxon>Basidiomycota</taxon>
        <taxon>Agaricomycotina</taxon>
        <taxon>Agaricomycetes</taxon>
        <taxon>Polyporales</taxon>
        <taxon>Polyporaceae</taxon>
        <taxon>Lentinus</taxon>
    </lineage>
</organism>
<protein>
    <recommendedName>
        <fullName evidence="1">DUF6534 domain-containing protein</fullName>
    </recommendedName>
</protein>
<feature type="domain" description="DUF6534" evidence="1">
    <location>
        <begin position="11"/>
        <end position="96"/>
    </location>
</feature>
<keyword evidence="3" id="KW-1185">Reference proteome</keyword>
<evidence type="ECO:0000313" key="2">
    <source>
        <dbReference type="EMBL" id="RPD56867.1"/>
    </source>
</evidence>
<gene>
    <name evidence="2" type="ORF">L227DRAFT_578531</name>
</gene>
<proteinExistence type="predicted"/>
<dbReference type="Pfam" id="PF20152">
    <property type="entry name" value="DUF6534"/>
    <property type="match status" value="1"/>
</dbReference>
<dbReference type="EMBL" id="ML122285">
    <property type="protein sequence ID" value="RPD56867.1"/>
    <property type="molecule type" value="Genomic_DNA"/>
</dbReference>
<dbReference type="OrthoDB" id="3220866at2759"/>
<evidence type="ECO:0000259" key="1">
    <source>
        <dbReference type="Pfam" id="PF20152"/>
    </source>
</evidence>
<sequence length="158" mass="16595">MDSVGVGLAELADTIITAALIYSLHRSRTGFESTDTLIDTLIMYTINTGLLTDVFNMASFICAIVMPDNLIYAGIVIVSSKLYANTVMTVLNSRKSLASKRNVAINSYSVSALTQASSDTTLDNSIPVRVSTVATSEPAAEYGISGSGTGIDDVKSAV</sequence>
<dbReference type="PANTHER" id="PTHR40465">
    <property type="entry name" value="CHROMOSOME 1, WHOLE GENOME SHOTGUN SEQUENCE"/>
    <property type="match status" value="1"/>
</dbReference>